<dbReference type="Proteomes" id="UP000249364">
    <property type="component" value="Unassembled WGS sequence"/>
</dbReference>
<protein>
    <submittedName>
        <fullName evidence="2">DNA-binding MarR family transcriptional regulator</fullName>
    </submittedName>
</protein>
<dbReference type="SUPFAM" id="SSF46785">
    <property type="entry name" value="Winged helix' DNA-binding domain"/>
    <property type="match status" value="1"/>
</dbReference>
<reference evidence="2 3" key="1">
    <citation type="submission" date="2018-06" db="EMBL/GenBank/DDBJ databases">
        <title>Genomic Encyclopedia of Archaeal and Bacterial Type Strains, Phase II (KMG-II): from individual species to whole genera.</title>
        <authorList>
            <person name="Goeker M."/>
        </authorList>
    </citation>
    <scope>NUCLEOTIDE SEQUENCE [LARGE SCALE GENOMIC DNA]</scope>
    <source>
        <strain evidence="2 3">DSM 13087</strain>
    </source>
</reference>
<dbReference type="InterPro" id="IPR036390">
    <property type="entry name" value="WH_DNA-bd_sf"/>
</dbReference>
<dbReference type="EMBL" id="QKZQ01000025">
    <property type="protein sequence ID" value="PZX36966.1"/>
    <property type="molecule type" value="Genomic_DNA"/>
</dbReference>
<comment type="caution">
    <text evidence="2">The sequence shown here is derived from an EMBL/GenBank/DDBJ whole genome shotgun (WGS) entry which is preliminary data.</text>
</comment>
<sequence length="156" mass="17969">MSSEKPFKNHRLTYRLNVIADQAITANESIFLRETGCNIRELRVLRLIDDSPGTTFAEIARITGFERSLTSRIIQNLIAEALILRENSSTDARVFQLFTTEKGREVRRIGRTVSDRLEAVLTRPLSDTELDTLNQLLWRLGKWVSSSEYQDLLEQE</sequence>
<dbReference type="PANTHER" id="PTHR33164">
    <property type="entry name" value="TRANSCRIPTIONAL REGULATOR, MARR FAMILY"/>
    <property type="match status" value="1"/>
</dbReference>
<evidence type="ECO:0000313" key="2">
    <source>
        <dbReference type="EMBL" id="PZX36966.1"/>
    </source>
</evidence>
<keyword evidence="2" id="KW-0238">DNA-binding</keyword>
<dbReference type="InterPro" id="IPR000835">
    <property type="entry name" value="HTH_MarR-typ"/>
</dbReference>
<accession>A0A2W7PN32</accession>
<keyword evidence="3" id="KW-1185">Reference proteome</keyword>
<dbReference type="GO" id="GO:0003700">
    <property type="term" value="F:DNA-binding transcription factor activity"/>
    <property type="evidence" value="ECO:0007669"/>
    <property type="project" value="InterPro"/>
</dbReference>
<dbReference type="GO" id="GO:0006950">
    <property type="term" value="P:response to stress"/>
    <property type="evidence" value="ECO:0007669"/>
    <property type="project" value="TreeGrafter"/>
</dbReference>
<dbReference type="GO" id="GO:0003677">
    <property type="term" value="F:DNA binding"/>
    <property type="evidence" value="ECO:0007669"/>
    <property type="project" value="UniProtKB-KW"/>
</dbReference>
<dbReference type="PROSITE" id="PS50995">
    <property type="entry name" value="HTH_MARR_2"/>
    <property type="match status" value="1"/>
</dbReference>
<organism evidence="2 3">
    <name type="scientific">Roseinatronobacter thiooxidans</name>
    <dbReference type="NCBI Taxonomy" id="121821"/>
    <lineage>
        <taxon>Bacteria</taxon>
        <taxon>Pseudomonadati</taxon>
        <taxon>Pseudomonadota</taxon>
        <taxon>Alphaproteobacteria</taxon>
        <taxon>Rhodobacterales</taxon>
        <taxon>Paracoccaceae</taxon>
        <taxon>Roseinatronobacter</taxon>
    </lineage>
</organism>
<dbReference type="AlphaFoldDB" id="A0A2W7PN32"/>
<evidence type="ECO:0000313" key="3">
    <source>
        <dbReference type="Proteomes" id="UP000249364"/>
    </source>
</evidence>
<gene>
    <name evidence="2" type="ORF">LY56_03319</name>
</gene>
<dbReference type="Pfam" id="PF12802">
    <property type="entry name" value="MarR_2"/>
    <property type="match status" value="1"/>
</dbReference>
<dbReference type="SMART" id="SM00347">
    <property type="entry name" value="HTH_MARR"/>
    <property type="match status" value="1"/>
</dbReference>
<dbReference type="InterPro" id="IPR039422">
    <property type="entry name" value="MarR/SlyA-like"/>
</dbReference>
<name>A0A2W7PN32_9RHOB</name>
<dbReference type="PANTHER" id="PTHR33164:SF43">
    <property type="entry name" value="HTH-TYPE TRANSCRIPTIONAL REPRESSOR YETL"/>
    <property type="match status" value="1"/>
</dbReference>
<dbReference type="RefSeq" id="WP_071470233.1">
    <property type="nucleotide sequence ID" value="NZ_MEHT01000031.1"/>
</dbReference>
<dbReference type="InterPro" id="IPR036388">
    <property type="entry name" value="WH-like_DNA-bd_sf"/>
</dbReference>
<proteinExistence type="predicted"/>
<evidence type="ECO:0000259" key="1">
    <source>
        <dbReference type="PROSITE" id="PS50995"/>
    </source>
</evidence>
<dbReference type="STRING" id="121821.GCA_001870675_01541"/>
<dbReference type="Gene3D" id="1.10.10.10">
    <property type="entry name" value="Winged helix-like DNA-binding domain superfamily/Winged helix DNA-binding domain"/>
    <property type="match status" value="1"/>
</dbReference>
<feature type="domain" description="HTH marR-type" evidence="1">
    <location>
        <begin position="9"/>
        <end position="142"/>
    </location>
</feature>